<evidence type="ECO:0000313" key="8">
    <source>
        <dbReference type="EMBL" id="XAD53382.1"/>
    </source>
</evidence>
<keyword evidence="9" id="KW-1185">Reference proteome</keyword>
<evidence type="ECO:0000313" key="9">
    <source>
        <dbReference type="Proteomes" id="UP001453229"/>
    </source>
</evidence>
<evidence type="ECO:0000256" key="4">
    <source>
        <dbReference type="ARBA" id="ARBA00023136"/>
    </source>
</evidence>
<evidence type="ECO:0000256" key="3">
    <source>
        <dbReference type="ARBA" id="ARBA00022989"/>
    </source>
</evidence>
<evidence type="ECO:0000256" key="5">
    <source>
        <dbReference type="SAM" id="MobiDB-lite"/>
    </source>
</evidence>
<dbReference type="PANTHER" id="PTHR36985">
    <property type="entry name" value="TRANSLOCATION AND ASSEMBLY MODULE SUBUNIT TAMB"/>
    <property type="match status" value="1"/>
</dbReference>
<reference evidence="8 9" key="1">
    <citation type="submission" date="2024-04" db="EMBL/GenBank/DDBJ databases">
        <title>Salinicola lusitanus LLJ914,a marine bacterium isolated from the Okinawa Trough.</title>
        <authorList>
            <person name="Li J."/>
        </authorList>
    </citation>
    <scope>NUCLEOTIDE SEQUENCE [LARGE SCALE GENOMIC DNA]</scope>
    <source>
        <strain evidence="8 9">LLJ914</strain>
    </source>
</reference>
<dbReference type="RefSeq" id="WP_342594472.1">
    <property type="nucleotide sequence ID" value="NZ_CP151919.1"/>
</dbReference>
<protein>
    <submittedName>
        <fullName evidence="8">Translocation/assembly module TamB domain-containing protein</fullName>
    </submittedName>
</protein>
<keyword evidence="4 6" id="KW-0472">Membrane</keyword>
<dbReference type="Pfam" id="PF04357">
    <property type="entry name" value="TamB"/>
    <property type="match status" value="1"/>
</dbReference>
<keyword evidence="3 6" id="KW-1133">Transmembrane helix</keyword>
<feature type="domain" description="Translocation and assembly module TamB C-terminal" evidence="7">
    <location>
        <begin position="1030"/>
        <end position="1384"/>
    </location>
</feature>
<comment type="subcellular location">
    <subcellularLocation>
        <location evidence="1">Membrane</location>
        <topology evidence="1">Single-pass membrane protein</topology>
    </subcellularLocation>
</comment>
<proteinExistence type="predicted"/>
<gene>
    <name evidence="8" type="ORF">AAGT95_16250</name>
</gene>
<sequence length="1392" mass="147711">MASSFLHRTGVLIRLLLFLILWLLGLVLTLVGLGLSPWGSQWLFEQAQSRGWVEAQRFEGAPLDELTVDGLRLSAGTLDLSVDHLHLAWADDCLLKGRICLDDLTITGARIRLGESESQPSPEPDAAEGSGMPSISVPLPIEIRQVRLDDVSIQLADGTNVHWDHFQTGAEMAGNHLKLLPTTLERTRIALPQSPGLTLATPDLGSGVLSPDAIDVSVAINTVDGDSGNDGGAKVSTPLTDAAALAAVPDAPAAVALTPLTLAAAANVADGSAEQTDARVQRIEQSLREIRDRLPDIQLPLEVEIPDLTISDLQLEGPSPQHLDRLALSASAVDRRVGIHRLMVDSPDGHVELTASAELQGDVPLSLSLQGRITRAPIYGQTLSLDANGTLADLDIRLRTAGNAEAAIDARLQAFAPGLPFSVNVNAKRVRWPLAARPFAPLTDPEGGLDEVAILSARELRGIKPVEQTPAQYQLDHLTLAVEGRLDDYRASVDLAGQGEGLPPVTLSVAGEGDLDHFRWQPMRLAAEGGQLNSQGTVRWTPALSASVNLDFEQLPLEAFTQAVTGQLNGQARAAFAMRDDGGWQLSVPQLAIDGRLQQRALKLNARLDGNSDNQWDIRALDFRQGDNRVTASGRVDDHLAIDGRIDAPALGTILPDLSGALRGQFQGRGTLTRPQITVDLQGSNVGYAENRLEQLVLKANSTGTQDPQFDVNLNASGVEAGGQQLRSVDLDLQGRLSRHQLALDVSGGEGLPVSQASVRLQGGLDSAFQNYRGAFSRLSASTDYGDIALRDSLDFSANLTNASATISPFCLDRQQGGALCLTERMNASAAQGRAALSIDDVPMALLNDFIPSGWQVDGQTGGNVVASWSRGGQAWAATADIDSRIDVSGVDARGAPWQVPAATISLSLDADQQRAQTQLDLQLEDAGKVQLQARIDDPAGQGNLQGRLQMSDLRFSPYRPLISGIDQLEGAINGDVSLGGTVAMPALNGNVTIDGVRVKGGVSPVAVTDGQLTLALRGQSSTLQGFVQSEDGRLDLTGDANWQQPDEWRANVDIDGTQSPLMVAMPAYGRLRIAPDLQIRAMPQRLQVRGDVSVPWARLEIGQIPSSAQAPSSDTVVITEEEDRQQQAAAAARQNDEGAGTAQALADAGMQLDVRVNLHLGPDMKLEAYGLEAGLRGELQVRQGTGPVQLYGDVNLVDGTYTSFGQDLIIRQGQVLFSGPASQPSLQFEAIRNPDTTEDDVIAGLRVTGSASAPRLTIFSEPAMTESRALSYILRGRAPEDSGSGDDALTSALIGLSLSQTGSAVGQVGQAFGVQDLSLDASGSGDDSQVVVSGYVFDDLKVSYGVGIFSPIAELTLRYRLIQNLYLQAVSGAAQAVDLIYTFSLGRANSR</sequence>
<dbReference type="InterPro" id="IPR007452">
    <property type="entry name" value="TamB_C"/>
</dbReference>
<evidence type="ECO:0000256" key="2">
    <source>
        <dbReference type="ARBA" id="ARBA00022692"/>
    </source>
</evidence>
<dbReference type="Proteomes" id="UP001453229">
    <property type="component" value="Chromosome"/>
</dbReference>
<feature type="transmembrane region" description="Helical" evidence="6">
    <location>
        <begin position="12"/>
        <end position="35"/>
    </location>
</feature>
<dbReference type="PANTHER" id="PTHR36985:SF1">
    <property type="entry name" value="TRANSLOCATION AND ASSEMBLY MODULE SUBUNIT TAMB"/>
    <property type="match status" value="1"/>
</dbReference>
<name>A0ABZ3CQG9_9GAMM</name>
<evidence type="ECO:0000259" key="7">
    <source>
        <dbReference type="Pfam" id="PF04357"/>
    </source>
</evidence>
<accession>A0ABZ3CQG9</accession>
<organism evidence="8 9">
    <name type="scientific">Salinicola lusitanus</name>
    <dbReference type="NCBI Taxonomy" id="1949085"/>
    <lineage>
        <taxon>Bacteria</taxon>
        <taxon>Pseudomonadati</taxon>
        <taxon>Pseudomonadota</taxon>
        <taxon>Gammaproteobacteria</taxon>
        <taxon>Oceanospirillales</taxon>
        <taxon>Halomonadaceae</taxon>
        <taxon>Salinicola</taxon>
    </lineage>
</organism>
<feature type="region of interest" description="Disordered" evidence="5">
    <location>
        <begin position="113"/>
        <end position="134"/>
    </location>
</feature>
<evidence type="ECO:0000256" key="6">
    <source>
        <dbReference type="SAM" id="Phobius"/>
    </source>
</evidence>
<dbReference type="EMBL" id="CP151919">
    <property type="protein sequence ID" value="XAD53382.1"/>
    <property type="molecule type" value="Genomic_DNA"/>
</dbReference>
<evidence type="ECO:0000256" key="1">
    <source>
        <dbReference type="ARBA" id="ARBA00004167"/>
    </source>
</evidence>
<keyword evidence="2 6" id="KW-0812">Transmembrane</keyword>